<name>A0ACB0J0B9_TRIPR</name>
<dbReference type="Proteomes" id="UP001177021">
    <property type="component" value="Unassembled WGS sequence"/>
</dbReference>
<comment type="caution">
    <text evidence="1">The sequence shown here is derived from an EMBL/GenBank/DDBJ whole genome shotgun (WGS) entry which is preliminary data.</text>
</comment>
<accession>A0ACB0J0B9</accession>
<organism evidence="1 2">
    <name type="scientific">Trifolium pratense</name>
    <name type="common">Red clover</name>
    <dbReference type="NCBI Taxonomy" id="57577"/>
    <lineage>
        <taxon>Eukaryota</taxon>
        <taxon>Viridiplantae</taxon>
        <taxon>Streptophyta</taxon>
        <taxon>Embryophyta</taxon>
        <taxon>Tracheophyta</taxon>
        <taxon>Spermatophyta</taxon>
        <taxon>Magnoliopsida</taxon>
        <taxon>eudicotyledons</taxon>
        <taxon>Gunneridae</taxon>
        <taxon>Pentapetalae</taxon>
        <taxon>rosids</taxon>
        <taxon>fabids</taxon>
        <taxon>Fabales</taxon>
        <taxon>Fabaceae</taxon>
        <taxon>Papilionoideae</taxon>
        <taxon>50 kb inversion clade</taxon>
        <taxon>NPAAA clade</taxon>
        <taxon>Hologalegina</taxon>
        <taxon>IRL clade</taxon>
        <taxon>Trifolieae</taxon>
        <taxon>Trifolium</taxon>
    </lineage>
</organism>
<sequence>MPENKVENRVELLADSMQENPCKMSTQVISVSGIVNKYFPGEVIQCKQGTFEHATSEPGEVKEGTKNSGVPLAIEYTYYSKKEAVTEEFFSSQSVVEDDSRPGKQLPFWT</sequence>
<evidence type="ECO:0000313" key="1">
    <source>
        <dbReference type="EMBL" id="CAJ2637691.1"/>
    </source>
</evidence>
<reference evidence="1" key="1">
    <citation type="submission" date="2023-10" db="EMBL/GenBank/DDBJ databases">
        <authorList>
            <person name="Rodriguez Cubillos JULIANA M."/>
            <person name="De Vega J."/>
        </authorList>
    </citation>
    <scope>NUCLEOTIDE SEQUENCE</scope>
</reference>
<keyword evidence="2" id="KW-1185">Reference proteome</keyword>
<dbReference type="EMBL" id="CASHSV030000013">
    <property type="protein sequence ID" value="CAJ2637691.1"/>
    <property type="molecule type" value="Genomic_DNA"/>
</dbReference>
<gene>
    <name evidence="1" type="ORF">MILVUS5_LOCUS8016</name>
</gene>
<proteinExistence type="predicted"/>
<evidence type="ECO:0000313" key="2">
    <source>
        <dbReference type="Proteomes" id="UP001177021"/>
    </source>
</evidence>
<protein>
    <submittedName>
        <fullName evidence="1">Uncharacterized protein</fullName>
    </submittedName>
</protein>